<dbReference type="InterPro" id="IPR036812">
    <property type="entry name" value="NAD(P)_OxRdtase_dom_sf"/>
</dbReference>
<dbReference type="SUPFAM" id="SSF51430">
    <property type="entry name" value="NAD(P)-linked oxidoreductase"/>
    <property type="match status" value="1"/>
</dbReference>
<feature type="non-terminal residue" evidence="8">
    <location>
        <position position="287"/>
    </location>
</feature>
<evidence type="ECO:0000256" key="1">
    <source>
        <dbReference type="ARBA" id="ARBA00007905"/>
    </source>
</evidence>
<sequence>MDMRGVEYVKAKMPKLGLGTWQVRNESIPAAVDAALASGYRFIDTAQIYGNEAAIGKALKEALPKYNLQRADIFITSKLAPANQGPGAEKAIEQSLKNLQTDYLDLLIIHWPGSSNPSESPKNKELRKQSWETMEKFYDEGKLKAIGVSNYTERHLQELLGHAKVHPAVNQCEYHVHYQTNSLVDYCKKNQIHFQAYSSLGSPEGRKKLAADPQVIAMAEKYKISVHVLLLAWAINQDMSVLPRSTQKAHIEENLKAASVKLDPADVKSLLSDTADQKYCWDPNVVA</sequence>
<keyword evidence="3" id="KW-0560">Oxidoreductase</keyword>
<dbReference type="Gene3D" id="3.20.20.100">
    <property type="entry name" value="NADP-dependent oxidoreductase domain"/>
    <property type="match status" value="1"/>
</dbReference>
<dbReference type="Pfam" id="PF00248">
    <property type="entry name" value="Aldo_ket_red"/>
    <property type="match status" value="1"/>
</dbReference>
<feature type="active site" description="Proton donor" evidence="4">
    <location>
        <position position="49"/>
    </location>
</feature>
<evidence type="ECO:0000259" key="7">
    <source>
        <dbReference type="Pfam" id="PF00248"/>
    </source>
</evidence>
<keyword evidence="9" id="KW-1185">Reference proteome</keyword>
<evidence type="ECO:0000256" key="4">
    <source>
        <dbReference type="PIRSR" id="PIRSR000097-1"/>
    </source>
</evidence>
<dbReference type="Proteomes" id="UP001177023">
    <property type="component" value="Unassembled WGS sequence"/>
</dbReference>
<dbReference type="PANTHER" id="PTHR43827">
    <property type="entry name" value="2,5-DIKETO-D-GLUCONIC ACID REDUCTASE"/>
    <property type="match status" value="1"/>
</dbReference>
<reference evidence="8" key="1">
    <citation type="submission" date="2023-06" db="EMBL/GenBank/DDBJ databases">
        <authorList>
            <person name="Delattre M."/>
        </authorList>
    </citation>
    <scope>NUCLEOTIDE SEQUENCE</scope>
    <source>
        <strain evidence="8">AF72</strain>
    </source>
</reference>
<accession>A0AA36D0D1</accession>
<dbReference type="PANTHER" id="PTHR43827:SF3">
    <property type="entry name" value="NADP-DEPENDENT OXIDOREDUCTASE DOMAIN-CONTAINING PROTEIN"/>
    <property type="match status" value="1"/>
</dbReference>
<name>A0AA36D0D1_9BILA</name>
<feature type="domain" description="NADP-dependent oxidoreductase" evidence="7">
    <location>
        <begin position="15"/>
        <end position="270"/>
    </location>
</feature>
<evidence type="ECO:0000256" key="2">
    <source>
        <dbReference type="ARBA" id="ARBA00022857"/>
    </source>
</evidence>
<evidence type="ECO:0000256" key="3">
    <source>
        <dbReference type="ARBA" id="ARBA00023002"/>
    </source>
</evidence>
<evidence type="ECO:0000313" key="9">
    <source>
        <dbReference type="Proteomes" id="UP001177023"/>
    </source>
</evidence>
<dbReference type="AlphaFoldDB" id="A0AA36D0D1"/>
<organism evidence="8 9">
    <name type="scientific">Mesorhabditis spiculigera</name>
    <dbReference type="NCBI Taxonomy" id="96644"/>
    <lineage>
        <taxon>Eukaryota</taxon>
        <taxon>Metazoa</taxon>
        <taxon>Ecdysozoa</taxon>
        <taxon>Nematoda</taxon>
        <taxon>Chromadorea</taxon>
        <taxon>Rhabditida</taxon>
        <taxon>Rhabditina</taxon>
        <taxon>Rhabditomorpha</taxon>
        <taxon>Rhabditoidea</taxon>
        <taxon>Rhabditidae</taxon>
        <taxon>Mesorhabditinae</taxon>
        <taxon>Mesorhabditis</taxon>
    </lineage>
</organism>
<dbReference type="PRINTS" id="PR00069">
    <property type="entry name" value="ALDKETRDTASE"/>
</dbReference>
<dbReference type="CDD" id="cd19136">
    <property type="entry name" value="AKR_DrGR-like"/>
    <property type="match status" value="1"/>
</dbReference>
<dbReference type="GO" id="GO:0016616">
    <property type="term" value="F:oxidoreductase activity, acting on the CH-OH group of donors, NAD or NADP as acceptor"/>
    <property type="evidence" value="ECO:0007669"/>
    <property type="project" value="UniProtKB-ARBA"/>
</dbReference>
<comment type="similarity">
    <text evidence="1">Belongs to the aldo/keto reductase family.</text>
</comment>
<evidence type="ECO:0000256" key="6">
    <source>
        <dbReference type="PIRSR" id="PIRSR000097-3"/>
    </source>
</evidence>
<dbReference type="PIRSF" id="PIRSF000097">
    <property type="entry name" value="AKR"/>
    <property type="match status" value="1"/>
</dbReference>
<gene>
    <name evidence="8" type="ORF">MSPICULIGERA_LOCUS15842</name>
</gene>
<evidence type="ECO:0000256" key="5">
    <source>
        <dbReference type="PIRSR" id="PIRSR000097-2"/>
    </source>
</evidence>
<feature type="binding site" evidence="5">
    <location>
        <position position="110"/>
    </location>
    <ligand>
        <name>substrate</name>
    </ligand>
</feature>
<protein>
    <recommendedName>
        <fullName evidence="7">NADP-dependent oxidoreductase domain-containing protein</fullName>
    </recommendedName>
</protein>
<dbReference type="FunFam" id="3.20.20.100:FF:000002">
    <property type="entry name" value="2,5-diketo-D-gluconic acid reductase A"/>
    <property type="match status" value="1"/>
</dbReference>
<feature type="site" description="Lowers pKa of active site Tyr" evidence="6">
    <location>
        <position position="78"/>
    </location>
</feature>
<dbReference type="InterPro" id="IPR020471">
    <property type="entry name" value="AKR"/>
</dbReference>
<dbReference type="EMBL" id="CATQJA010002651">
    <property type="protein sequence ID" value="CAJ0577571.1"/>
    <property type="molecule type" value="Genomic_DNA"/>
</dbReference>
<proteinExistence type="inferred from homology"/>
<comment type="caution">
    <text evidence="8">The sequence shown here is derived from an EMBL/GenBank/DDBJ whole genome shotgun (WGS) entry which is preliminary data.</text>
</comment>
<evidence type="ECO:0000313" key="8">
    <source>
        <dbReference type="EMBL" id="CAJ0577571.1"/>
    </source>
</evidence>
<dbReference type="InterPro" id="IPR023210">
    <property type="entry name" value="NADP_OxRdtase_dom"/>
</dbReference>
<keyword evidence="2" id="KW-0521">NADP</keyword>